<feature type="signal peptide" evidence="2">
    <location>
        <begin position="1"/>
        <end position="15"/>
    </location>
</feature>
<gene>
    <name evidence="3" type="primary">EPDR1</name>
    <name evidence="3" type="ORF">BLAG_LOCUS24737</name>
</gene>
<accession>A0A8K0F3F7</accession>
<proteinExistence type="inferred from homology"/>
<dbReference type="EMBL" id="OV696694">
    <property type="protein sequence ID" value="CAH1273373.1"/>
    <property type="molecule type" value="Genomic_DNA"/>
</dbReference>
<organism evidence="3 4">
    <name type="scientific">Branchiostoma lanceolatum</name>
    <name type="common">Common lancelet</name>
    <name type="synonym">Amphioxus lanceolatum</name>
    <dbReference type="NCBI Taxonomy" id="7740"/>
    <lineage>
        <taxon>Eukaryota</taxon>
        <taxon>Metazoa</taxon>
        <taxon>Chordata</taxon>
        <taxon>Cephalochordata</taxon>
        <taxon>Leptocardii</taxon>
        <taxon>Amphioxiformes</taxon>
        <taxon>Branchiostomatidae</taxon>
        <taxon>Branchiostoma</taxon>
    </lineage>
</organism>
<evidence type="ECO:0000256" key="2">
    <source>
        <dbReference type="SAM" id="SignalP"/>
    </source>
</evidence>
<protein>
    <submittedName>
        <fullName evidence="3">EPDR1 protein</fullName>
    </submittedName>
</protein>
<dbReference type="AlphaFoldDB" id="A0A8K0F3F7"/>
<reference evidence="3" key="1">
    <citation type="submission" date="2022-01" db="EMBL/GenBank/DDBJ databases">
        <authorList>
            <person name="Braso-Vives M."/>
        </authorList>
    </citation>
    <scope>NUCLEOTIDE SEQUENCE</scope>
</reference>
<dbReference type="GO" id="GO:0005576">
    <property type="term" value="C:extracellular region"/>
    <property type="evidence" value="ECO:0007669"/>
    <property type="project" value="InterPro"/>
</dbReference>
<dbReference type="GO" id="GO:0005764">
    <property type="term" value="C:lysosome"/>
    <property type="evidence" value="ECO:0007669"/>
    <property type="project" value="TreeGrafter"/>
</dbReference>
<dbReference type="PANTHER" id="PTHR10697:SF13">
    <property type="entry name" value="RICIN B LECTIN DOMAIN-CONTAINING PROTEIN"/>
    <property type="match status" value="1"/>
</dbReference>
<sequence>MSIFTIACFLGMCSAFLMPPKMPVLDGDKQPPLPCCFPQQWEGLQHVTIGQVISGQPELVNVTYRTSYDFENKKLALELLGLPRTKVIQDYNKMMQYVISGQNCTVTKISGDMFHCIPANATHLQSFYFGGMQGLLMDAWQIMSPDLGGNVIIDVTSDGCIPVANVITNMEAPSTTVVTYADITMGIKDPKVFDVPSPPCPSDSNQSVFIISGLCSALDTPRTTPVPIGDTPPPVPAPCCVPKQWEGDVHMIQGDVRSGQPGVQNVTVRESYDFTRKKIAVEVLGMTTPTKVIMDYNKMEVYNIKGTTCTAGKMMNPGMLNCLPMNSAYMGSFRFGGMDGLLVDSWSIFDPLLGGNGVVDMTRDGCIMVTEVLTSPPGSPVPSLSALSVTDVTLGIKDPKVFDVPRPPCPSNPGNEKVRHSFLFLRTPNLQPVHGMFLFTVVL</sequence>
<comment type="similarity">
    <text evidence="1">Belongs to the ependymin family.</text>
</comment>
<evidence type="ECO:0000313" key="4">
    <source>
        <dbReference type="Proteomes" id="UP000838412"/>
    </source>
</evidence>
<name>A0A8K0F3F7_BRALA</name>
<keyword evidence="2" id="KW-0732">Signal</keyword>
<dbReference type="OrthoDB" id="6084362at2759"/>
<dbReference type="GO" id="GO:0005509">
    <property type="term" value="F:calcium ion binding"/>
    <property type="evidence" value="ECO:0007669"/>
    <property type="project" value="InterPro"/>
</dbReference>
<evidence type="ECO:0000256" key="1">
    <source>
        <dbReference type="ARBA" id="ARBA00010771"/>
    </source>
</evidence>
<evidence type="ECO:0000313" key="3">
    <source>
        <dbReference type="EMBL" id="CAH1273373.1"/>
    </source>
</evidence>
<dbReference type="Pfam" id="PF00811">
    <property type="entry name" value="Ependymin"/>
    <property type="match status" value="2"/>
</dbReference>
<dbReference type="Proteomes" id="UP000838412">
    <property type="component" value="Chromosome 9"/>
</dbReference>
<dbReference type="InterPro" id="IPR001299">
    <property type="entry name" value="Ependymin"/>
</dbReference>
<feature type="chain" id="PRO_5035429386" evidence="2">
    <location>
        <begin position="16"/>
        <end position="443"/>
    </location>
</feature>
<dbReference type="GO" id="GO:0007160">
    <property type="term" value="P:cell-matrix adhesion"/>
    <property type="evidence" value="ECO:0007669"/>
    <property type="project" value="InterPro"/>
</dbReference>
<dbReference type="PANTHER" id="PTHR10697">
    <property type="entry name" value="MAMMALIAN EPENDYMIN-RELATED PROTEIN 1"/>
    <property type="match status" value="1"/>
</dbReference>
<keyword evidence="4" id="KW-1185">Reference proteome</keyword>